<evidence type="ECO:0000256" key="1">
    <source>
        <dbReference type="ARBA" id="ARBA00006432"/>
    </source>
</evidence>
<organism evidence="6">
    <name type="scientific">Perkinsus marinus (strain ATCC 50983 / TXsc)</name>
    <dbReference type="NCBI Taxonomy" id="423536"/>
    <lineage>
        <taxon>Eukaryota</taxon>
        <taxon>Sar</taxon>
        <taxon>Alveolata</taxon>
        <taxon>Perkinsozoa</taxon>
        <taxon>Perkinsea</taxon>
        <taxon>Perkinsida</taxon>
        <taxon>Perkinsidae</taxon>
        <taxon>Perkinsus</taxon>
    </lineage>
</organism>
<dbReference type="EMBL" id="GG675575">
    <property type="protein sequence ID" value="EER13121.1"/>
    <property type="molecule type" value="Genomic_DNA"/>
</dbReference>
<proteinExistence type="inferred from homology"/>
<dbReference type="RefSeq" id="XP_002781326.1">
    <property type="nucleotide sequence ID" value="XM_002781280.1"/>
</dbReference>
<accession>C5KQX2</accession>
<dbReference type="GO" id="GO:0016020">
    <property type="term" value="C:membrane"/>
    <property type="evidence" value="ECO:0007669"/>
    <property type="project" value="TreeGrafter"/>
</dbReference>
<dbReference type="GeneID" id="9056732"/>
<dbReference type="GO" id="GO:0004467">
    <property type="term" value="F:long-chain fatty acid-CoA ligase activity"/>
    <property type="evidence" value="ECO:0007669"/>
    <property type="project" value="TreeGrafter"/>
</dbReference>
<dbReference type="AlphaFoldDB" id="C5KQX2"/>
<evidence type="ECO:0000313" key="6">
    <source>
        <dbReference type="Proteomes" id="UP000007800"/>
    </source>
</evidence>
<keyword evidence="6" id="KW-1185">Reference proteome</keyword>
<dbReference type="Proteomes" id="UP000007800">
    <property type="component" value="Unassembled WGS sequence"/>
</dbReference>
<sequence length="68" mass="7466">MFIGVPKIFDVIMKGALAKIAAEGHTKRSLINAAFESKAKAIENGRFTPIFDRLVFSKFQALLGGRVK</sequence>
<evidence type="ECO:0000313" key="5">
    <source>
        <dbReference type="EMBL" id="EER13121.1"/>
    </source>
</evidence>
<keyword evidence="2" id="KW-0436">Ligase</keyword>
<dbReference type="PANTHER" id="PTHR43272">
    <property type="entry name" value="LONG-CHAIN-FATTY-ACID--COA LIGASE"/>
    <property type="match status" value="1"/>
</dbReference>
<dbReference type="OrthoDB" id="1700726at2759"/>
<dbReference type="PANTHER" id="PTHR43272:SF83">
    <property type="entry name" value="ACYL-COA SYNTHETASE LONG-CHAIN, ISOFORM J"/>
    <property type="match status" value="1"/>
</dbReference>
<dbReference type="GO" id="GO:0005783">
    <property type="term" value="C:endoplasmic reticulum"/>
    <property type="evidence" value="ECO:0007669"/>
    <property type="project" value="TreeGrafter"/>
</dbReference>
<reference evidence="5 6" key="1">
    <citation type="submission" date="2008-07" db="EMBL/GenBank/DDBJ databases">
        <authorList>
            <person name="El-Sayed N."/>
            <person name="Caler E."/>
            <person name="Inman J."/>
            <person name="Amedeo P."/>
            <person name="Hass B."/>
            <person name="Wortman J."/>
        </authorList>
    </citation>
    <scope>NUCLEOTIDE SEQUENCE [LARGE SCALE GENOMIC DNA]</scope>
    <source>
        <strain evidence="6">ATCC 50983 / TXsc</strain>
    </source>
</reference>
<name>C5KQX2_PERM5</name>
<protein>
    <submittedName>
        <fullName evidence="5">Uncharacterized protein</fullName>
    </submittedName>
</protein>
<evidence type="ECO:0000256" key="2">
    <source>
        <dbReference type="ARBA" id="ARBA00022598"/>
    </source>
</evidence>
<dbReference type="GO" id="GO:0005524">
    <property type="term" value="F:ATP binding"/>
    <property type="evidence" value="ECO:0007669"/>
    <property type="project" value="UniProtKB-KW"/>
</dbReference>
<evidence type="ECO:0000256" key="3">
    <source>
        <dbReference type="ARBA" id="ARBA00022741"/>
    </source>
</evidence>
<comment type="similarity">
    <text evidence="1">Belongs to the ATP-dependent AMP-binding enzyme family.</text>
</comment>
<gene>
    <name evidence="5" type="ORF">Pmar_PMAR017887</name>
</gene>
<keyword evidence="3" id="KW-0547">Nucleotide-binding</keyword>
<keyword evidence="4" id="KW-0067">ATP-binding</keyword>
<evidence type="ECO:0000256" key="4">
    <source>
        <dbReference type="ARBA" id="ARBA00022840"/>
    </source>
</evidence>
<dbReference type="InParanoid" id="C5KQX2"/>